<evidence type="ECO:0000256" key="1">
    <source>
        <dbReference type="SAM" id="MobiDB-lite"/>
    </source>
</evidence>
<evidence type="ECO:0000313" key="2">
    <source>
        <dbReference type="EMBL" id="PNW79098.1"/>
    </source>
</evidence>
<dbReference type="EMBL" id="CM008970">
    <property type="protein sequence ID" value="PNW79098.1"/>
    <property type="molecule type" value="Genomic_DNA"/>
</dbReference>
<dbReference type="InParanoid" id="A0A2K3DEY8"/>
<accession>A0A2K3DEY8</accession>
<gene>
    <name evidence="2" type="ORF">CHLRE_09g400590v5</name>
</gene>
<dbReference type="InterPro" id="IPR011992">
    <property type="entry name" value="EF-hand-dom_pair"/>
</dbReference>
<protein>
    <recommendedName>
        <fullName evidence="4">EF-hand domain-containing protein</fullName>
    </recommendedName>
</protein>
<feature type="compositionally biased region" description="Basic and acidic residues" evidence="1">
    <location>
        <begin position="1"/>
        <end position="10"/>
    </location>
</feature>
<dbReference type="AlphaFoldDB" id="A0A2K3DEY8"/>
<name>A0A2K3DEY8_CHLRE</name>
<dbReference type="OrthoDB" id="548743at2759"/>
<reference evidence="2 3" key="1">
    <citation type="journal article" date="2007" name="Science">
        <title>The Chlamydomonas genome reveals the evolution of key animal and plant functions.</title>
        <authorList>
            <person name="Merchant S.S."/>
            <person name="Prochnik S.E."/>
            <person name="Vallon O."/>
            <person name="Harris E.H."/>
            <person name="Karpowicz S.J."/>
            <person name="Witman G.B."/>
            <person name="Terry A."/>
            <person name="Salamov A."/>
            <person name="Fritz-Laylin L.K."/>
            <person name="Marechal-Drouard L."/>
            <person name="Marshall W.F."/>
            <person name="Qu L.H."/>
            <person name="Nelson D.R."/>
            <person name="Sanderfoot A.A."/>
            <person name="Spalding M.H."/>
            <person name="Kapitonov V.V."/>
            <person name="Ren Q."/>
            <person name="Ferris P."/>
            <person name="Lindquist E."/>
            <person name="Shapiro H."/>
            <person name="Lucas S.M."/>
            <person name="Grimwood J."/>
            <person name="Schmutz J."/>
            <person name="Cardol P."/>
            <person name="Cerutti H."/>
            <person name="Chanfreau G."/>
            <person name="Chen C.L."/>
            <person name="Cognat V."/>
            <person name="Croft M.T."/>
            <person name="Dent R."/>
            <person name="Dutcher S."/>
            <person name="Fernandez E."/>
            <person name="Fukuzawa H."/>
            <person name="Gonzalez-Ballester D."/>
            <person name="Gonzalez-Halphen D."/>
            <person name="Hallmann A."/>
            <person name="Hanikenne M."/>
            <person name="Hippler M."/>
            <person name="Inwood W."/>
            <person name="Jabbari K."/>
            <person name="Kalanon M."/>
            <person name="Kuras R."/>
            <person name="Lefebvre P.A."/>
            <person name="Lemaire S.D."/>
            <person name="Lobanov A.V."/>
            <person name="Lohr M."/>
            <person name="Manuell A."/>
            <person name="Meier I."/>
            <person name="Mets L."/>
            <person name="Mittag M."/>
            <person name="Mittelmeier T."/>
            <person name="Moroney J.V."/>
            <person name="Moseley J."/>
            <person name="Napoli C."/>
            <person name="Nedelcu A.M."/>
            <person name="Niyogi K."/>
            <person name="Novoselov S.V."/>
            <person name="Paulsen I.T."/>
            <person name="Pazour G."/>
            <person name="Purton S."/>
            <person name="Ral J.P."/>
            <person name="Riano-Pachon D.M."/>
            <person name="Riekhof W."/>
            <person name="Rymarquis L."/>
            <person name="Schroda M."/>
            <person name="Stern D."/>
            <person name="Umen J."/>
            <person name="Willows R."/>
            <person name="Wilson N."/>
            <person name="Zimmer S.L."/>
            <person name="Allmer J."/>
            <person name="Balk J."/>
            <person name="Bisova K."/>
            <person name="Chen C.J."/>
            <person name="Elias M."/>
            <person name="Gendler K."/>
            <person name="Hauser C."/>
            <person name="Lamb M.R."/>
            <person name="Ledford H."/>
            <person name="Long J.C."/>
            <person name="Minagawa J."/>
            <person name="Page M.D."/>
            <person name="Pan J."/>
            <person name="Pootakham W."/>
            <person name="Roje S."/>
            <person name="Rose A."/>
            <person name="Stahlberg E."/>
            <person name="Terauchi A.M."/>
            <person name="Yang P."/>
            <person name="Ball S."/>
            <person name="Bowler C."/>
            <person name="Dieckmann C.L."/>
            <person name="Gladyshev V.N."/>
            <person name="Green P."/>
            <person name="Jorgensen R."/>
            <person name="Mayfield S."/>
            <person name="Mueller-Roeber B."/>
            <person name="Rajamani S."/>
            <person name="Sayre R.T."/>
            <person name="Brokstein P."/>
            <person name="Dubchak I."/>
            <person name="Goodstein D."/>
            <person name="Hornick L."/>
            <person name="Huang Y.W."/>
            <person name="Jhaveri J."/>
            <person name="Luo Y."/>
            <person name="Martinez D."/>
            <person name="Ngau W.C."/>
            <person name="Otillar B."/>
            <person name="Poliakov A."/>
            <person name="Porter A."/>
            <person name="Szajkowski L."/>
            <person name="Werner G."/>
            <person name="Zhou K."/>
            <person name="Grigoriev I.V."/>
            <person name="Rokhsar D.S."/>
            <person name="Grossman A.R."/>
        </authorList>
    </citation>
    <scope>NUCLEOTIDE SEQUENCE [LARGE SCALE GENOMIC DNA]</scope>
    <source>
        <strain evidence="3">CC-503</strain>
    </source>
</reference>
<evidence type="ECO:0008006" key="4">
    <source>
        <dbReference type="Google" id="ProtNLM"/>
    </source>
</evidence>
<dbReference type="KEGG" id="cre:CHLRE_09g400590v5"/>
<dbReference type="GeneID" id="5723146"/>
<feature type="region of interest" description="Disordered" evidence="1">
    <location>
        <begin position="1"/>
        <end position="53"/>
    </location>
</feature>
<evidence type="ECO:0000313" key="3">
    <source>
        <dbReference type="Proteomes" id="UP000006906"/>
    </source>
</evidence>
<proteinExistence type="predicted"/>
<dbReference type="Gramene" id="PNW79098">
    <property type="protein sequence ID" value="PNW79098"/>
    <property type="gene ID" value="CHLRE_09g400590v5"/>
</dbReference>
<dbReference type="RefSeq" id="XP_042921380.1">
    <property type="nucleotide sequence ID" value="XM_043065995.1"/>
</dbReference>
<dbReference type="ExpressionAtlas" id="A0A2K3DEY8">
    <property type="expression patterns" value="differential"/>
</dbReference>
<dbReference type="OMA" id="HATPAMP"/>
<dbReference type="Proteomes" id="UP000006906">
    <property type="component" value="Chromosome 9"/>
</dbReference>
<keyword evidence="3" id="KW-1185">Reference proteome</keyword>
<organism evidence="2 3">
    <name type="scientific">Chlamydomonas reinhardtii</name>
    <name type="common">Chlamydomonas smithii</name>
    <dbReference type="NCBI Taxonomy" id="3055"/>
    <lineage>
        <taxon>Eukaryota</taxon>
        <taxon>Viridiplantae</taxon>
        <taxon>Chlorophyta</taxon>
        <taxon>core chlorophytes</taxon>
        <taxon>Chlorophyceae</taxon>
        <taxon>CS clade</taxon>
        <taxon>Chlamydomonadales</taxon>
        <taxon>Chlamydomonadaceae</taxon>
        <taxon>Chlamydomonas</taxon>
    </lineage>
</organism>
<sequence length="451" mass="46211">MPRQQLDGRLRSGPSPIHTASRDEDLEVERGPAASSNRSGSDARETQHVSATEQAAVLRSASPGQELGILSSSSLPNLSCSPRDASCVSISTIADPRKDPSLSRQVREYMSQLVASGMRAERAAHIIQQWSGGGGVERVDLARLRRHFMTATLLPTLQQRLPSALSDVALTSACFWSLGLLPTADQSLLHPALRGALVAVNLLLLVHFASCSLRTTGRVVRIGNAAVSFSQQAELVLLALQALSKGHGTVLAAAQGTPLAAVLAADESDVDLDAVMAASDAAIAHAKAAAAGGGSSAAAPPAPPSAAATAAAAASPPPSALSSLDSFLVLSAAAAGSADATGAGGRPTSASGRFDAVTELGLSAEEAAAAAVAYSRYGDSSRGGRIGDYELRRLLQEAGFPSLSPTELSLVLLLHDPDKKSWLSFRDWATWWAGAAAAVATPATAAKDGRQ</sequence>
<dbReference type="SUPFAM" id="SSF47473">
    <property type="entry name" value="EF-hand"/>
    <property type="match status" value="1"/>
</dbReference>